<feature type="region of interest" description="Disordered" evidence="1">
    <location>
        <begin position="21"/>
        <end position="46"/>
    </location>
</feature>
<reference evidence="3" key="1">
    <citation type="journal article" date="2014" name="Int. J. Syst. Evol. Microbiol.">
        <title>Complete genome sequence of Corynebacterium casei LMG S-19264T (=DSM 44701T), isolated from a smear-ripened cheese.</title>
        <authorList>
            <consortium name="US DOE Joint Genome Institute (JGI-PGF)"/>
            <person name="Walter F."/>
            <person name="Albersmeier A."/>
            <person name="Kalinowski J."/>
            <person name="Ruckert C."/>
        </authorList>
    </citation>
    <scope>NUCLEOTIDE SEQUENCE</scope>
    <source>
        <strain evidence="3">CGMCC 1.15448</strain>
    </source>
</reference>
<dbReference type="EMBL" id="BMJC01000001">
    <property type="protein sequence ID" value="GGA81378.1"/>
    <property type="molecule type" value="Genomic_DNA"/>
</dbReference>
<evidence type="ECO:0000313" key="4">
    <source>
        <dbReference type="Proteomes" id="UP000607559"/>
    </source>
</evidence>
<sequence>MKLPSLISIAAVTLLASCSSSHKAETSDPGPTTWQTQPLTIDGRDNDWKRPLPYTISSEKISYSVTNDADNLYILLSTRNPQTQQKIIQGGMTVWVNTKGDKSESEAVGIGYPLDTRNDRDRRIMEEAQPDRNKNNKPVTLEDKKVYALYGFSRDSIPNYTYGDDNPQGINMRLDYNNQGELIYEASLPLTILFPNHNPSSSYAANSVAVGIFIEGLPPDARVPRGNGGGPDIGVGGGVGFGSFGSGGGLGISIGTGSLIGGGGGRKQLFRQTQTWQVVQLARGQASTPALKAF</sequence>
<feature type="chain" id="PRO_5035303018" evidence="2">
    <location>
        <begin position="24"/>
        <end position="294"/>
    </location>
</feature>
<name>A0A8J2U631_9BACT</name>
<evidence type="ECO:0000256" key="1">
    <source>
        <dbReference type="SAM" id="MobiDB-lite"/>
    </source>
</evidence>
<feature type="signal peptide" evidence="2">
    <location>
        <begin position="1"/>
        <end position="23"/>
    </location>
</feature>
<keyword evidence="4" id="KW-1185">Reference proteome</keyword>
<dbReference type="AlphaFoldDB" id="A0A8J2U631"/>
<organism evidence="3 4">
    <name type="scientific">Puia dinghuensis</name>
    <dbReference type="NCBI Taxonomy" id="1792502"/>
    <lineage>
        <taxon>Bacteria</taxon>
        <taxon>Pseudomonadati</taxon>
        <taxon>Bacteroidota</taxon>
        <taxon>Chitinophagia</taxon>
        <taxon>Chitinophagales</taxon>
        <taxon>Chitinophagaceae</taxon>
        <taxon>Puia</taxon>
    </lineage>
</organism>
<reference evidence="3" key="2">
    <citation type="submission" date="2020-09" db="EMBL/GenBank/DDBJ databases">
        <authorList>
            <person name="Sun Q."/>
            <person name="Zhou Y."/>
        </authorList>
    </citation>
    <scope>NUCLEOTIDE SEQUENCE</scope>
    <source>
        <strain evidence="3">CGMCC 1.15448</strain>
    </source>
</reference>
<dbReference type="PROSITE" id="PS51257">
    <property type="entry name" value="PROKAR_LIPOPROTEIN"/>
    <property type="match status" value="1"/>
</dbReference>
<evidence type="ECO:0000313" key="3">
    <source>
        <dbReference type="EMBL" id="GGA81378.1"/>
    </source>
</evidence>
<evidence type="ECO:0000256" key="2">
    <source>
        <dbReference type="SAM" id="SignalP"/>
    </source>
</evidence>
<dbReference type="Proteomes" id="UP000607559">
    <property type="component" value="Unassembled WGS sequence"/>
</dbReference>
<dbReference type="RefSeq" id="WP_188927386.1">
    <property type="nucleotide sequence ID" value="NZ_BMJC01000001.1"/>
</dbReference>
<proteinExistence type="predicted"/>
<accession>A0A8J2U631</accession>
<protein>
    <submittedName>
        <fullName evidence="3">Uncharacterized protein</fullName>
    </submittedName>
</protein>
<comment type="caution">
    <text evidence="3">The sequence shown here is derived from an EMBL/GenBank/DDBJ whole genome shotgun (WGS) entry which is preliminary data.</text>
</comment>
<gene>
    <name evidence="3" type="ORF">GCM10011511_00400</name>
</gene>
<keyword evidence="2" id="KW-0732">Signal</keyword>
<feature type="compositionally biased region" description="Polar residues" evidence="1">
    <location>
        <begin position="29"/>
        <end position="39"/>
    </location>
</feature>